<dbReference type="Pfam" id="PF02362">
    <property type="entry name" value="B3"/>
    <property type="match status" value="2"/>
</dbReference>
<dbReference type="Gramene" id="OB03G34390.1">
    <property type="protein sequence ID" value="OB03G34390.1"/>
    <property type="gene ID" value="OB03G34390"/>
</dbReference>
<keyword evidence="4" id="KW-0804">Transcription</keyword>
<dbReference type="PANTHER" id="PTHR31391">
    <property type="entry name" value="B3 DOMAIN-CONTAINING PROTEIN OS11G0197600-RELATED"/>
    <property type="match status" value="1"/>
</dbReference>
<reference evidence="8" key="1">
    <citation type="journal article" date="2013" name="Nat. Commun.">
        <title>Whole-genome sequencing of Oryza brachyantha reveals mechanisms underlying Oryza genome evolution.</title>
        <authorList>
            <person name="Chen J."/>
            <person name="Huang Q."/>
            <person name="Gao D."/>
            <person name="Wang J."/>
            <person name="Lang Y."/>
            <person name="Liu T."/>
            <person name="Li B."/>
            <person name="Bai Z."/>
            <person name="Luis Goicoechea J."/>
            <person name="Liang C."/>
            <person name="Chen C."/>
            <person name="Zhang W."/>
            <person name="Sun S."/>
            <person name="Liao Y."/>
            <person name="Zhang X."/>
            <person name="Yang L."/>
            <person name="Song C."/>
            <person name="Wang M."/>
            <person name="Shi J."/>
            <person name="Liu G."/>
            <person name="Liu J."/>
            <person name="Zhou H."/>
            <person name="Zhou W."/>
            <person name="Yu Q."/>
            <person name="An N."/>
            <person name="Chen Y."/>
            <person name="Cai Q."/>
            <person name="Wang B."/>
            <person name="Liu B."/>
            <person name="Min J."/>
            <person name="Huang Y."/>
            <person name="Wu H."/>
            <person name="Li Z."/>
            <person name="Zhang Y."/>
            <person name="Yin Y."/>
            <person name="Song W."/>
            <person name="Jiang J."/>
            <person name="Jackson S.A."/>
            <person name="Wing R.A."/>
            <person name="Wang J."/>
            <person name="Chen M."/>
        </authorList>
    </citation>
    <scope>NUCLEOTIDE SEQUENCE [LARGE SCALE GENOMIC DNA]</scope>
    <source>
        <strain evidence="8">cv. IRGC 101232</strain>
    </source>
</reference>
<dbReference type="PROSITE" id="PS50863">
    <property type="entry name" value="B3"/>
    <property type="match status" value="2"/>
</dbReference>
<feature type="domain" description="TF-B3" evidence="7">
    <location>
        <begin position="195"/>
        <end position="291"/>
    </location>
</feature>
<dbReference type="GO" id="GO:0005634">
    <property type="term" value="C:nucleus"/>
    <property type="evidence" value="ECO:0007669"/>
    <property type="project" value="UniProtKB-SubCell"/>
</dbReference>
<dbReference type="Gene3D" id="2.40.330.10">
    <property type="entry name" value="DNA-binding pseudobarrel domain"/>
    <property type="match status" value="2"/>
</dbReference>
<feature type="region of interest" description="Disordered" evidence="6">
    <location>
        <begin position="130"/>
        <end position="160"/>
    </location>
</feature>
<accession>J3LQW3</accession>
<evidence type="ECO:0000256" key="2">
    <source>
        <dbReference type="ARBA" id="ARBA00023015"/>
    </source>
</evidence>
<dbReference type="HOGENOM" id="CLU_015069_0_2_1"/>
<sequence>MQGGSLQRGAYFDCNRTNGEDKHFFKIMVGDFAESMTIPNEFLRNFGGKIPKSVKLETRNGLTFDVQVAKDLGRVFLQSGWTSYVSAHDLKTGDFLVFKYSGHSQLKTLIFDPNGCEKVCSYLVKKNAAHSQQNENKKRKQRENSNKLSRSPMKPSEDDLVPGCILPRRTHLDRLQRKILTEKVKALHSETPIYGYVMNNSSIRGIPCTVVISANYGDLYLPFEDGTVVLQHNGKCWNVRCCVTTQNSKRLLAGWKKFAGDNKLHPGDICLFQLLENEKKYVMNVHIIRKKMKN</sequence>
<reference evidence="8" key="2">
    <citation type="submission" date="2013-04" db="UniProtKB">
        <authorList>
            <consortium name="EnsemblPlants"/>
        </authorList>
    </citation>
    <scope>IDENTIFICATION</scope>
</reference>
<dbReference type="AlphaFoldDB" id="J3LQW3"/>
<dbReference type="GO" id="GO:0003677">
    <property type="term" value="F:DNA binding"/>
    <property type="evidence" value="ECO:0007669"/>
    <property type="project" value="UniProtKB-KW"/>
</dbReference>
<dbReference type="InterPro" id="IPR015300">
    <property type="entry name" value="DNA-bd_pseudobarrel_sf"/>
</dbReference>
<evidence type="ECO:0000256" key="5">
    <source>
        <dbReference type="ARBA" id="ARBA00023242"/>
    </source>
</evidence>
<dbReference type="CDD" id="cd10017">
    <property type="entry name" value="B3_DNA"/>
    <property type="match status" value="2"/>
</dbReference>
<keyword evidence="9" id="KW-1185">Reference proteome</keyword>
<name>J3LQW3_ORYBR</name>
<dbReference type="STRING" id="4533.J3LQW3"/>
<dbReference type="OMA" id="TEFVWEN"/>
<dbReference type="PANTHER" id="PTHR31391:SF121">
    <property type="entry name" value="B3 DOMAIN-CONTAINING PROTEIN OS08G0325100-RELATED"/>
    <property type="match status" value="1"/>
</dbReference>
<proteinExistence type="predicted"/>
<dbReference type="SUPFAM" id="SSF101936">
    <property type="entry name" value="DNA-binding pseudobarrel domain"/>
    <property type="match status" value="2"/>
</dbReference>
<keyword evidence="2" id="KW-0805">Transcription regulation</keyword>
<evidence type="ECO:0000313" key="8">
    <source>
        <dbReference type="EnsemblPlants" id="OB03G34390.1"/>
    </source>
</evidence>
<dbReference type="eggNOG" id="ENOG502QT0X">
    <property type="taxonomic scope" value="Eukaryota"/>
</dbReference>
<keyword evidence="3" id="KW-0238">DNA-binding</keyword>
<evidence type="ECO:0000256" key="6">
    <source>
        <dbReference type="SAM" id="MobiDB-lite"/>
    </source>
</evidence>
<evidence type="ECO:0000256" key="4">
    <source>
        <dbReference type="ARBA" id="ARBA00023163"/>
    </source>
</evidence>
<dbReference type="Proteomes" id="UP000006038">
    <property type="component" value="Chromosome 3"/>
</dbReference>
<feature type="domain" description="TF-B3" evidence="7">
    <location>
        <begin position="21"/>
        <end position="114"/>
    </location>
</feature>
<organism evidence="8">
    <name type="scientific">Oryza brachyantha</name>
    <name type="common">malo sina</name>
    <dbReference type="NCBI Taxonomy" id="4533"/>
    <lineage>
        <taxon>Eukaryota</taxon>
        <taxon>Viridiplantae</taxon>
        <taxon>Streptophyta</taxon>
        <taxon>Embryophyta</taxon>
        <taxon>Tracheophyta</taxon>
        <taxon>Spermatophyta</taxon>
        <taxon>Magnoliopsida</taxon>
        <taxon>Liliopsida</taxon>
        <taxon>Poales</taxon>
        <taxon>Poaceae</taxon>
        <taxon>BOP clade</taxon>
        <taxon>Oryzoideae</taxon>
        <taxon>Oryzeae</taxon>
        <taxon>Oryzinae</taxon>
        <taxon>Oryza</taxon>
    </lineage>
</organism>
<protein>
    <recommendedName>
        <fullName evidence="7">TF-B3 domain-containing protein</fullName>
    </recommendedName>
</protein>
<evidence type="ECO:0000256" key="1">
    <source>
        <dbReference type="ARBA" id="ARBA00004123"/>
    </source>
</evidence>
<evidence type="ECO:0000313" key="9">
    <source>
        <dbReference type="Proteomes" id="UP000006038"/>
    </source>
</evidence>
<dbReference type="EnsemblPlants" id="OB03G34390.1">
    <property type="protein sequence ID" value="OB03G34390.1"/>
    <property type="gene ID" value="OB03G34390"/>
</dbReference>
<dbReference type="SMART" id="SM01019">
    <property type="entry name" value="B3"/>
    <property type="match status" value="2"/>
</dbReference>
<dbReference type="InterPro" id="IPR003340">
    <property type="entry name" value="B3_DNA-bd"/>
</dbReference>
<evidence type="ECO:0000259" key="7">
    <source>
        <dbReference type="PROSITE" id="PS50863"/>
    </source>
</evidence>
<keyword evidence="5" id="KW-0539">Nucleus</keyword>
<evidence type="ECO:0000256" key="3">
    <source>
        <dbReference type="ARBA" id="ARBA00023125"/>
    </source>
</evidence>
<dbReference type="InterPro" id="IPR044837">
    <property type="entry name" value="REM16-like"/>
</dbReference>
<comment type="subcellular location">
    <subcellularLocation>
        <location evidence="1">Nucleus</location>
    </subcellularLocation>
</comment>